<accession>A0A9P0LUL8</accession>
<organism evidence="1 2">
    <name type="scientific">Acanthoscelides obtectus</name>
    <name type="common">Bean weevil</name>
    <name type="synonym">Bruchus obtectus</name>
    <dbReference type="NCBI Taxonomy" id="200917"/>
    <lineage>
        <taxon>Eukaryota</taxon>
        <taxon>Metazoa</taxon>
        <taxon>Ecdysozoa</taxon>
        <taxon>Arthropoda</taxon>
        <taxon>Hexapoda</taxon>
        <taxon>Insecta</taxon>
        <taxon>Pterygota</taxon>
        <taxon>Neoptera</taxon>
        <taxon>Endopterygota</taxon>
        <taxon>Coleoptera</taxon>
        <taxon>Polyphaga</taxon>
        <taxon>Cucujiformia</taxon>
        <taxon>Chrysomeloidea</taxon>
        <taxon>Chrysomelidae</taxon>
        <taxon>Bruchinae</taxon>
        <taxon>Bruchini</taxon>
        <taxon>Acanthoscelides</taxon>
    </lineage>
</organism>
<reference evidence="1" key="1">
    <citation type="submission" date="2022-03" db="EMBL/GenBank/DDBJ databases">
        <authorList>
            <person name="Sayadi A."/>
        </authorList>
    </citation>
    <scope>NUCLEOTIDE SEQUENCE</scope>
</reference>
<dbReference type="EMBL" id="CAKOFQ010007359">
    <property type="protein sequence ID" value="CAH1999223.1"/>
    <property type="molecule type" value="Genomic_DNA"/>
</dbReference>
<protein>
    <submittedName>
        <fullName evidence="1">Uncharacterized protein</fullName>
    </submittedName>
</protein>
<sequence length="39" mass="4641">MNRRQRMPGLLPGQIYTYPRCLYLPRLLTVIIVIIKNLL</sequence>
<keyword evidence="2" id="KW-1185">Reference proteome</keyword>
<evidence type="ECO:0000313" key="2">
    <source>
        <dbReference type="Proteomes" id="UP001152888"/>
    </source>
</evidence>
<proteinExistence type="predicted"/>
<evidence type="ECO:0000313" key="1">
    <source>
        <dbReference type="EMBL" id="CAH1999223.1"/>
    </source>
</evidence>
<comment type="caution">
    <text evidence="1">The sequence shown here is derived from an EMBL/GenBank/DDBJ whole genome shotgun (WGS) entry which is preliminary data.</text>
</comment>
<name>A0A9P0LUL8_ACAOB</name>
<dbReference type="AlphaFoldDB" id="A0A9P0LUL8"/>
<gene>
    <name evidence="1" type="ORF">ACAOBT_LOCUS24868</name>
</gene>
<dbReference type="Proteomes" id="UP001152888">
    <property type="component" value="Unassembled WGS sequence"/>
</dbReference>
<dbReference type="OrthoDB" id="6769577at2759"/>